<evidence type="ECO:0000256" key="2">
    <source>
        <dbReference type="ARBA" id="ARBA00022692"/>
    </source>
</evidence>
<dbReference type="Pfam" id="PF00635">
    <property type="entry name" value="Motile_Sperm"/>
    <property type="match status" value="1"/>
</dbReference>
<evidence type="ECO:0000256" key="5">
    <source>
        <dbReference type="SAM" id="MobiDB-lite"/>
    </source>
</evidence>
<keyword evidence="2 6" id="KW-0812">Transmembrane</keyword>
<evidence type="ECO:0000313" key="9">
    <source>
        <dbReference type="RefSeq" id="XP_012673072.2"/>
    </source>
</evidence>
<dbReference type="OrthoDB" id="10022288at2759"/>
<protein>
    <submittedName>
        <fullName evidence="9">Motile sperm domain-containing protein 1-like</fullName>
    </submittedName>
</protein>
<evidence type="ECO:0000256" key="6">
    <source>
        <dbReference type="SAM" id="Phobius"/>
    </source>
</evidence>
<accession>A0A6P3VJQ5</accession>
<organism evidence="8 9">
    <name type="scientific">Clupea harengus</name>
    <name type="common">Atlantic herring</name>
    <dbReference type="NCBI Taxonomy" id="7950"/>
    <lineage>
        <taxon>Eukaryota</taxon>
        <taxon>Metazoa</taxon>
        <taxon>Chordata</taxon>
        <taxon>Craniata</taxon>
        <taxon>Vertebrata</taxon>
        <taxon>Euteleostomi</taxon>
        <taxon>Actinopterygii</taxon>
        <taxon>Neopterygii</taxon>
        <taxon>Teleostei</taxon>
        <taxon>Clupei</taxon>
        <taxon>Clupeiformes</taxon>
        <taxon>Clupeoidei</taxon>
        <taxon>Clupeidae</taxon>
        <taxon>Clupea</taxon>
    </lineage>
</organism>
<feature type="compositionally biased region" description="Low complexity" evidence="5">
    <location>
        <begin position="21"/>
        <end position="31"/>
    </location>
</feature>
<comment type="subcellular location">
    <subcellularLocation>
        <location evidence="1">Membrane</location>
        <topology evidence="1">Multi-pass membrane protein</topology>
    </subcellularLocation>
</comment>
<dbReference type="AlphaFoldDB" id="A0A6P3VJQ5"/>
<reference evidence="9" key="1">
    <citation type="submission" date="2025-08" db="UniProtKB">
        <authorList>
            <consortium name="RefSeq"/>
        </authorList>
    </citation>
    <scope>IDENTIFICATION</scope>
</reference>
<evidence type="ECO:0000256" key="3">
    <source>
        <dbReference type="ARBA" id="ARBA00022989"/>
    </source>
</evidence>
<dbReference type="Proteomes" id="UP000515152">
    <property type="component" value="Chromosome 18"/>
</dbReference>
<dbReference type="Gene3D" id="2.60.40.10">
    <property type="entry name" value="Immunoglobulins"/>
    <property type="match status" value="1"/>
</dbReference>
<dbReference type="InterPro" id="IPR013783">
    <property type="entry name" value="Ig-like_fold"/>
</dbReference>
<dbReference type="GO" id="GO:0016020">
    <property type="term" value="C:membrane"/>
    <property type="evidence" value="ECO:0007669"/>
    <property type="project" value="UniProtKB-SubCell"/>
</dbReference>
<dbReference type="KEGG" id="char:105891444"/>
<keyword evidence="4 6" id="KW-0472">Membrane</keyword>
<feature type="region of interest" description="Disordered" evidence="5">
    <location>
        <begin position="1"/>
        <end position="31"/>
    </location>
</feature>
<dbReference type="SUPFAM" id="SSF49354">
    <property type="entry name" value="PapD-like"/>
    <property type="match status" value="1"/>
</dbReference>
<dbReference type="RefSeq" id="XP_012673072.2">
    <property type="nucleotide sequence ID" value="XM_012817618.3"/>
</dbReference>
<feature type="domain" description="MSP" evidence="7">
    <location>
        <begin position="39"/>
        <end position="119"/>
    </location>
</feature>
<dbReference type="InterPro" id="IPR000535">
    <property type="entry name" value="MSP_dom"/>
</dbReference>
<evidence type="ECO:0000256" key="1">
    <source>
        <dbReference type="ARBA" id="ARBA00004141"/>
    </source>
</evidence>
<keyword evidence="3 6" id="KW-1133">Transmembrane helix</keyword>
<gene>
    <name evidence="9" type="primary">LOC105891444</name>
</gene>
<sequence length="232" mass="25917">MQRPMRRSEQELERWNKRDAPGPSSPSAGPVGPDEILPVFLFPTELVFYAGQRSTHKRVLTLYNPYNFPLRFKMLCTAPALYTVVDAEGSVRPHSCVDIVVRHQNVSTVHLGRRDRFRLNVWGGGRGGLRVVWAELREGLEPPQEKGGVRPAPPAQPVRGILPPELNRPKRGAGNLSQFIMYVVIGFVCVAVLMLPLPQEPSPMVPTHAHVSVMQKLVCAYVLGLLTMVFLR</sequence>
<evidence type="ECO:0000256" key="4">
    <source>
        <dbReference type="ARBA" id="ARBA00023136"/>
    </source>
</evidence>
<feature type="transmembrane region" description="Helical" evidence="6">
    <location>
        <begin position="209"/>
        <end position="231"/>
    </location>
</feature>
<proteinExistence type="predicted"/>
<dbReference type="PANTHER" id="PTHR34441:SF1">
    <property type="entry name" value="MOTILE SPERM DOMAIN-CONTAINING 1"/>
    <property type="match status" value="1"/>
</dbReference>
<dbReference type="InterPro" id="IPR039283">
    <property type="entry name" value="MOSPD1/3"/>
</dbReference>
<dbReference type="PANTHER" id="PTHR34441">
    <property type="entry name" value="MOTILE SPERM DOMAIN-CONTAINING PROTEIN 1"/>
    <property type="match status" value="1"/>
</dbReference>
<dbReference type="GO" id="GO:0005737">
    <property type="term" value="C:cytoplasm"/>
    <property type="evidence" value="ECO:0007669"/>
    <property type="project" value="TreeGrafter"/>
</dbReference>
<evidence type="ECO:0000313" key="8">
    <source>
        <dbReference type="Proteomes" id="UP000515152"/>
    </source>
</evidence>
<dbReference type="InterPro" id="IPR008962">
    <property type="entry name" value="PapD-like_sf"/>
</dbReference>
<evidence type="ECO:0000259" key="7">
    <source>
        <dbReference type="Pfam" id="PF00635"/>
    </source>
</evidence>
<feature type="region of interest" description="Disordered" evidence="5">
    <location>
        <begin position="143"/>
        <end position="164"/>
    </location>
</feature>
<feature type="transmembrane region" description="Helical" evidence="6">
    <location>
        <begin position="179"/>
        <end position="197"/>
    </location>
</feature>
<name>A0A6P3VJQ5_CLUHA</name>
<dbReference type="GeneID" id="105891444"/>
<keyword evidence="8" id="KW-1185">Reference proteome</keyword>
<feature type="compositionally biased region" description="Basic and acidic residues" evidence="5">
    <location>
        <begin position="1"/>
        <end position="20"/>
    </location>
</feature>